<dbReference type="STRING" id="1045775.SAMN05216378_0347"/>
<reference evidence="3" key="1">
    <citation type="submission" date="2016-10" db="EMBL/GenBank/DDBJ databases">
        <authorList>
            <person name="Varghese N."/>
            <person name="Submissions S."/>
        </authorList>
    </citation>
    <scope>NUCLEOTIDE SEQUENCE [LARGE SCALE GENOMIC DNA]</scope>
    <source>
        <strain evidence="3">CGMCC 1.10784</strain>
    </source>
</reference>
<keyword evidence="3" id="KW-1185">Reference proteome</keyword>
<gene>
    <name evidence="2" type="ORF">SAMN05216378_0347</name>
</gene>
<proteinExistence type="predicted"/>
<keyword evidence="1" id="KW-1133">Transmembrane helix</keyword>
<dbReference type="Proteomes" id="UP000198855">
    <property type="component" value="Unassembled WGS sequence"/>
</dbReference>
<sequence>MISIRSWRVRLTVLVIVILAVYLSFYIWILQSVKETVTSIYMDGKNGIQLDESRVSDPVKNKFLQFIDFPNREEDDEIRFKLSMGHVFHTFVRGKVWVEYTYKGVDQDTKQVKYGASKVPIQIKAKLDQWEWVIVDKKEKP</sequence>
<accession>A0A1I1TAN3</accession>
<keyword evidence="1" id="KW-0472">Membrane</keyword>
<dbReference type="OrthoDB" id="2604801at2"/>
<protein>
    <submittedName>
        <fullName evidence="2">Uncharacterized protein</fullName>
    </submittedName>
</protein>
<evidence type="ECO:0000313" key="3">
    <source>
        <dbReference type="Proteomes" id="UP000198855"/>
    </source>
</evidence>
<keyword evidence="1" id="KW-0812">Transmembrane</keyword>
<dbReference type="AlphaFoldDB" id="A0A1I1TAN3"/>
<evidence type="ECO:0000256" key="1">
    <source>
        <dbReference type="SAM" id="Phobius"/>
    </source>
</evidence>
<dbReference type="EMBL" id="FOMT01000001">
    <property type="protein sequence ID" value="SFD53363.1"/>
    <property type="molecule type" value="Genomic_DNA"/>
</dbReference>
<organism evidence="2 3">
    <name type="scientific">Paenibacillus catalpae</name>
    <dbReference type="NCBI Taxonomy" id="1045775"/>
    <lineage>
        <taxon>Bacteria</taxon>
        <taxon>Bacillati</taxon>
        <taxon>Bacillota</taxon>
        <taxon>Bacilli</taxon>
        <taxon>Bacillales</taxon>
        <taxon>Paenibacillaceae</taxon>
        <taxon>Paenibacillus</taxon>
    </lineage>
</organism>
<dbReference type="RefSeq" id="WP_091180287.1">
    <property type="nucleotide sequence ID" value="NZ_FOMT01000001.1"/>
</dbReference>
<feature type="transmembrane region" description="Helical" evidence="1">
    <location>
        <begin position="12"/>
        <end position="30"/>
    </location>
</feature>
<evidence type="ECO:0000313" key="2">
    <source>
        <dbReference type="EMBL" id="SFD53363.1"/>
    </source>
</evidence>
<name>A0A1I1TAN3_9BACL</name>